<feature type="compositionally biased region" description="Polar residues" evidence="1">
    <location>
        <begin position="212"/>
        <end position="221"/>
    </location>
</feature>
<dbReference type="RefSeq" id="WP_290177956.1">
    <property type="nucleotide sequence ID" value="NZ_CP046980.1"/>
</dbReference>
<accession>A0A931DWS6</accession>
<dbReference type="Proteomes" id="UP000658613">
    <property type="component" value="Unassembled WGS sequence"/>
</dbReference>
<dbReference type="EMBL" id="JADOUE010000001">
    <property type="protein sequence ID" value="MBG6121535.1"/>
    <property type="molecule type" value="Genomic_DNA"/>
</dbReference>
<protein>
    <submittedName>
        <fullName evidence="2">Uncharacterized protein</fullName>
    </submittedName>
</protein>
<sequence length="227" mass="24574">MDTSNQNFFFSRKNLVGMGLSAVTLVGAALAPITTPMVLLAGAAAWGAGVLLTPPPKQPQQKALGPGSSASAKPPRRYVPAPVLLEEKLTAVAKNLRRAAPPQPVLDRMYELDTTLRFVLSEWDHIDSTPEHQQTVWNIIDIYLPEVVNTYIDAPQYQSAEAVAVVTDSLQTLTGAARRVKDGILDDNLRAMDSQARMLRETFGNLPGLDTGYQQGATDGTENGRHP</sequence>
<feature type="region of interest" description="Disordered" evidence="1">
    <location>
        <begin position="56"/>
        <end position="76"/>
    </location>
</feature>
<evidence type="ECO:0000256" key="1">
    <source>
        <dbReference type="SAM" id="MobiDB-lite"/>
    </source>
</evidence>
<feature type="region of interest" description="Disordered" evidence="1">
    <location>
        <begin position="206"/>
        <end position="227"/>
    </location>
</feature>
<proteinExistence type="predicted"/>
<name>A0A931DWS6_9CORY</name>
<keyword evidence="3" id="KW-1185">Reference proteome</keyword>
<gene>
    <name evidence="2" type="ORF">IW254_000504</name>
</gene>
<dbReference type="AlphaFoldDB" id="A0A931DWS6"/>
<evidence type="ECO:0000313" key="2">
    <source>
        <dbReference type="EMBL" id="MBG6121535.1"/>
    </source>
</evidence>
<evidence type="ECO:0000313" key="3">
    <source>
        <dbReference type="Proteomes" id="UP000658613"/>
    </source>
</evidence>
<reference evidence="2" key="1">
    <citation type="submission" date="2020-11" db="EMBL/GenBank/DDBJ databases">
        <title>Sequencing the genomes of 1000 actinobacteria strains.</title>
        <authorList>
            <person name="Klenk H.-P."/>
        </authorList>
    </citation>
    <scope>NUCLEOTIDE SEQUENCE</scope>
    <source>
        <strain evidence="2">DSM 45632</strain>
    </source>
</reference>
<comment type="caution">
    <text evidence="2">The sequence shown here is derived from an EMBL/GenBank/DDBJ whole genome shotgun (WGS) entry which is preliminary data.</text>
</comment>
<organism evidence="2 3">
    <name type="scientific">Corynebacterium aquatimens</name>
    <dbReference type="NCBI Taxonomy" id="1190508"/>
    <lineage>
        <taxon>Bacteria</taxon>
        <taxon>Bacillati</taxon>
        <taxon>Actinomycetota</taxon>
        <taxon>Actinomycetes</taxon>
        <taxon>Mycobacteriales</taxon>
        <taxon>Corynebacteriaceae</taxon>
        <taxon>Corynebacterium</taxon>
    </lineage>
</organism>